<protein>
    <submittedName>
        <fullName evidence="2">DUF4240 domain-containing protein</fullName>
    </submittedName>
</protein>
<reference evidence="2 3" key="1">
    <citation type="journal article" date="2019" name="Int. J. Syst. Evol. Microbiol.">
        <title>The Global Catalogue of Microorganisms (GCM) 10K type strain sequencing project: providing services to taxonomists for standard genome sequencing and annotation.</title>
        <authorList>
            <consortium name="The Broad Institute Genomics Platform"/>
            <consortium name="The Broad Institute Genome Sequencing Center for Infectious Disease"/>
            <person name="Wu L."/>
            <person name="Ma J."/>
        </authorList>
    </citation>
    <scope>NUCLEOTIDE SEQUENCE [LARGE SCALE GENOMIC DNA]</scope>
    <source>
        <strain evidence="2 3">JCM 15933</strain>
    </source>
</reference>
<dbReference type="Proteomes" id="UP001501470">
    <property type="component" value="Unassembled WGS sequence"/>
</dbReference>
<comment type="caution">
    <text evidence="2">The sequence shown here is derived from an EMBL/GenBank/DDBJ whole genome shotgun (WGS) entry which is preliminary data.</text>
</comment>
<feature type="domain" description="DUF4240" evidence="1">
    <location>
        <begin position="21"/>
        <end position="148"/>
    </location>
</feature>
<evidence type="ECO:0000313" key="3">
    <source>
        <dbReference type="Proteomes" id="UP001501470"/>
    </source>
</evidence>
<keyword evidence="3" id="KW-1185">Reference proteome</keyword>
<evidence type="ECO:0000259" key="1">
    <source>
        <dbReference type="Pfam" id="PF14024"/>
    </source>
</evidence>
<accession>A0ABN2CU06</accession>
<evidence type="ECO:0000313" key="2">
    <source>
        <dbReference type="EMBL" id="GAA1564395.1"/>
    </source>
</evidence>
<proteinExistence type="predicted"/>
<organism evidence="2 3">
    <name type="scientific">Dactylosporangium maewongense</name>
    <dbReference type="NCBI Taxonomy" id="634393"/>
    <lineage>
        <taxon>Bacteria</taxon>
        <taxon>Bacillati</taxon>
        <taxon>Actinomycetota</taxon>
        <taxon>Actinomycetes</taxon>
        <taxon>Micromonosporales</taxon>
        <taxon>Micromonosporaceae</taxon>
        <taxon>Dactylosporangium</taxon>
    </lineage>
</organism>
<dbReference type="EMBL" id="BAAAQD010000034">
    <property type="protein sequence ID" value="GAA1564395.1"/>
    <property type="molecule type" value="Genomic_DNA"/>
</dbReference>
<gene>
    <name evidence="2" type="ORF">GCM10009827_102480</name>
</gene>
<name>A0ABN2CU06_9ACTN</name>
<sequence length="199" mass="21484">MKTVVPRGHDVRMSGGVGIRDVWQLVDEARADLGGAPSADDVAAAMVRLLSSRPAAGIAAFDRPFDELMAVSYRADLWAAACIINGGASGDGFDYFRGWLVAQGRDWFECALAHPDSLAAHPAVAAAADGGGDLDGEPVLYVVMDAYRDVTGEEEVPPYPDTVWIPDLDPDWNFDYGDRAEMRRRLPALVALFDGEDEQ</sequence>
<dbReference type="Pfam" id="PF14024">
    <property type="entry name" value="DUF4240"/>
    <property type="match status" value="1"/>
</dbReference>
<dbReference type="InterPro" id="IPR025334">
    <property type="entry name" value="DUF4240"/>
</dbReference>